<accession>G8QY54</accession>
<feature type="transmembrane region" description="Helical" evidence="8">
    <location>
        <begin position="357"/>
        <end position="379"/>
    </location>
</feature>
<protein>
    <submittedName>
        <fullName evidence="10">ABC-type Fe3+ transport system, permease component</fullName>
    </submittedName>
</protein>
<feature type="transmembrane region" description="Helical" evidence="8">
    <location>
        <begin position="522"/>
        <end position="543"/>
    </location>
</feature>
<dbReference type="PANTHER" id="PTHR43357:SF3">
    <property type="entry name" value="FE(3+)-TRANSPORT SYSTEM PERMEASE PROTEIN FBPB 2"/>
    <property type="match status" value="1"/>
</dbReference>
<feature type="transmembrane region" description="Helical" evidence="8">
    <location>
        <begin position="20"/>
        <end position="43"/>
    </location>
</feature>
<dbReference type="PROSITE" id="PS50928">
    <property type="entry name" value="ABC_TM1"/>
    <property type="match status" value="2"/>
</dbReference>
<feature type="transmembrane region" description="Helical" evidence="8">
    <location>
        <begin position="416"/>
        <end position="432"/>
    </location>
</feature>
<keyword evidence="2 8" id="KW-0813">Transport</keyword>
<evidence type="ECO:0000256" key="2">
    <source>
        <dbReference type="ARBA" id="ARBA00022448"/>
    </source>
</evidence>
<dbReference type="InterPro" id="IPR035906">
    <property type="entry name" value="MetI-like_sf"/>
</dbReference>
<feature type="transmembrane region" description="Helical" evidence="8">
    <location>
        <begin position="253"/>
        <end position="271"/>
    </location>
</feature>
<keyword evidence="3" id="KW-1003">Cell membrane</keyword>
<evidence type="ECO:0000313" key="11">
    <source>
        <dbReference type="Proteomes" id="UP000005632"/>
    </source>
</evidence>
<feature type="transmembrane region" description="Helical" evidence="8">
    <location>
        <begin position="475"/>
        <end position="502"/>
    </location>
</feature>
<feature type="transmembrane region" description="Helical" evidence="8">
    <location>
        <begin position="195"/>
        <end position="216"/>
    </location>
</feature>
<dbReference type="EMBL" id="CP003155">
    <property type="protein sequence ID" value="AEV29619.1"/>
    <property type="molecule type" value="Genomic_DNA"/>
</dbReference>
<evidence type="ECO:0000313" key="10">
    <source>
        <dbReference type="EMBL" id="AEV29619.1"/>
    </source>
</evidence>
<dbReference type="GO" id="GO:0005886">
    <property type="term" value="C:plasma membrane"/>
    <property type="evidence" value="ECO:0007669"/>
    <property type="project" value="UniProtKB-SubCell"/>
</dbReference>
<name>G8QY54_SPHPG</name>
<dbReference type="Gene3D" id="1.10.3720.10">
    <property type="entry name" value="MetI-like"/>
    <property type="match status" value="2"/>
</dbReference>
<proteinExistence type="inferred from homology"/>
<feature type="transmembrane region" description="Helical" evidence="8">
    <location>
        <begin position="391"/>
        <end position="410"/>
    </location>
</feature>
<dbReference type="CDD" id="cd06261">
    <property type="entry name" value="TM_PBP2"/>
    <property type="match status" value="2"/>
</dbReference>
<sequence>MTGPNRKAKHFFGFWNMSSILIILTVLLFLVYPFSSLIFQSFFTPKTTGATLLNYQDFFTLPYYFNALARSLSVAFTTMLTALIIGIPMAYLMTRYNIYGKKVMHVLMIMSLMSPPFIGAYSWIIMFGRAGFLTKALAAIGLRFPTIYGRGGIIVVFTLMMYPYIYLYVSGALSNIDSSLEEAAESLGSSKFKRLITITLPVVLPSIASGAVIVFMTSLADFGTPMLIGEGYKVLPVLIYEEYMSEMGGNANLASALSVVMIFCSTMILLIQKWIVSKKNYVMTASRPPKVIQLSGAKRFFASLPVYIVACLAILPQVVVLITSFVKTRGPIFQKGFSLDSYKNVLYRLSKPITNTYLYSISAIVFIVLFGMIIAYLIVRKKGALGSLLDILVMFPYVIPGSVLGISLLVAFNKQPLLLTGTPLILIISYVVRKMPYTVRSSSAFLQQMDPGIEEASISLGVSPMKTFFKITARLMIPGVISGAILSWITCINELSSSIMLYTGKTATISVAIYTEVVRNSFGTAAALASILSVSTALSLFIFMKVSKGKMSVV</sequence>
<evidence type="ECO:0000256" key="8">
    <source>
        <dbReference type="RuleBase" id="RU363032"/>
    </source>
</evidence>
<dbReference type="GO" id="GO:0055085">
    <property type="term" value="P:transmembrane transport"/>
    <property type="evidence" value="ECO:0007669"/>
    <property type="project" value="InterPro"/>
</dbReference>
<dbReference type="InterPro" id="IPR000515">
    <property type="entry name" value="MetI-like"/>
</dbReference>
<gene>
    <name evidence="10" type="ordered locus">SpiGrapes_1824</name>
</gene>
<evidence type="ECO:0000256" key="4">
    <source>
        <dbReference type="ARBA" id="ARBA00022519"/>
    </source>
</evidence>
<dbReference type="KEGG" id="sgp:SpiGrapes_1824"/>
<feature type="transmembrane region" description="Helical" evidence="8">
    <location>
        <begin position="300"/>
        <end position="326"/>
    </location>
</feature>
<reference evidence="10 11" key="1">
    <citation type="submission" date="2011-11" db="EMBL/GenBank/DDBJ databases">
        <title>Complete sequence of Spirochaeta sp. grapes.</title>
        <authorList>
            <consortium name="US DOE Joint Genome Institute"/>
            <person name="Lucas S."/>
            <person name="Han J."/>
            <person name="Lapidus A."/>
            <person name="Cheng J.-F."/>
            <person name="Goodwin L."/>
            <person name="Pitluck S."/>
            <person name="Peters L."/>
            <person name="Ovchinnikova G."/>
            <person name="Munk A.C."/>
            <person name="Detter J.C."/>
            <person name="Han C."/>
            <person name="Tapia R."/>
            <person name="Land M."/>
            <person name="Hauser L."/>
            <person name="Kyrpides N."/>
            <person name="Ivanova N."/>
            <person name="Pagani I."/>
            <person name="Ritalahtilisa K."/>
            <person name="Loeffler F."/>
            <person name="Woyke T."/>
        </authorList>
    </citation>
    <scope>NUCLEOTIDE SEQUENCE [LARGE SCALE GENOMIC DNA]</scope>
    <source>
        <strain evidence="11">ATCC BAA-1885 / DSM 22778 / Grapes</strain>
    </source>
</reference>
<evidence type="ECO:0000256" key="6">
    <source>
        <dbReference type="ARBA" id="ARBA00022989"/>
    </source>
</evidence>
<evidence type="ECO:0000256" key="1">
    <source>
        <dbReference type="ARBA" id="ARBA00004429"/>
    </source>
</evidence>
<evidence type="ECO:0000259" key="9">
    <source>
        <dbReference type="PROSITE" id="PS50928"/>
    </source>
</evidence>
<evidence type="ECO:0000256" key="3">
    <source>
        <dbReference type="ARBA" id="ARBA00022475"/>
    </source>
</evidence>
<dbReference type="Proteomes" id="UP000005632">
    <property type="component" value="Chromosome"/>
</dbReference>
<comment type="similarity">
    <text evidence="8">Belongs to the binding-protein-dependent transport system permease family.</text>
</comment>
<dbReference type="Pfam" id="PF00528">
    <property type="entry name" value="BPD_transp_1"/>
    <property type="match status" value="2"/>
</dbReference>
<organism evidence="10 11">
    <name type="scientific">Sphaerochaeta pleomorpha (strain ATCC BAA-1885 / DSM 22778 / Grapes)</name>
    <dbReference type="NCBI Taxonomy" id="158190"/>
    <lineage>
        <taxon>Bacteria</taxon>
        <taxon>Pseudomonadati</taxon>
        <taxon>Spirochaetota</taxon>
        <taxon>Spirochaetia</taxon>
        <taxon>Spirochaetales</taxon>
        <taxon>Sphaerochaetaceae</taxon>
        <taxon>Sphaerochaeta</taxon>
    </lineage>
</organism>
<feature type="domain" description="ABC transmembrane type-1" evidence="9">
    <location>
        <begin position="353"/>
        <end position="543"/>
    </location>
</feature>
<keyword evidence="11" id="KW-1185">Reference proteome</keyword>
<dbReference type="eggNOG" id="COG1178">
    <property type="taxonomic scope" value="Bacteria"/>
</dbReference>
<feature type="domain" description="ABC transmembrane type-1" evidence="9">
    <location>
        <begin position="68"/>
        <end position="272"/>
    </location>
</feature>
<keyword evidence="7 8" id="KW-0472">Membrane</keyword>
<dbReference type="HOGENOM" id="CLU_021838_1_0_12"/>
<keyword evidence="5 8" id="KW-0812">Transmembrane</keyword>
<keyword evidence="4" id="KW-0997">Cell inner membrane</keyword>
<dbReference type="RefSeq" id="WP_014270462.1">
    <property type="nucleotide sequence ID" value="NC_016633.1"/>
</dbReference>
<evidence type="ECO:0000256" key="7">
    <source>
        <dbReference type="ARBA" id="ARBA00023136"/>
    </source>
</evidence>
<dbReference type="AlphaFoldDB" id="G8QY54"/>
<comment type="subcellular location">
    <subcellularLocation>
        <location evidence="1">Cell inner membrane</location>
        <topology evidence="1">Multi-pass membrane protein</topology>
    </subcellularLocation>
    <subcellularLocation>
        <location evidence="8">Cell membrane</location>
        <topology evidence="8">Multi-pass membrane protein</topology>
    </subcellularLocation>
</comment>
<feature type="transmembrane region" description="Helical" evidence="8">
    <location>
        <begin position="63"/>
        <end position="91"/>
    </location>
</feature>
<dbReference type="SUPFAM" id="SSF161098">
    <property type="entry name" value="MetI-like"/>
    <property type="match status" value="2"/>
</dbReference>
<feature type="transmembrane region" description="Helical" evidence="8">
    <location>
        <begin position="103"/>
        <end position="127"/>
    </location>
</feature>
<dbReference type="PANTHER" id="PTHR43357">
    <property type="entry name" value="INNER MEMBRANE ABC TRANSPORTER PERMEASE PROTEIN YDCV"/>
    <property type="match status" value="1"/>
</dbReference>
<feature type="transmembrane region" description="Helical" evidence="8">
    <location>
        <begin position="147"/>
        <end position="169"/>
    </location>
</feature>
<keyword evidence="6 8" id="KW-1133">Transmembrane helix</keyword>
<evidence type="ECO:0000256" key="5">
    <source>
        <dbReference type="ARBA" id="ARBA00022692"/>
    </source>
</evidence>
<dbReference type="STRING" id="158190.SpiGrapes_1824"/>